<feature type="coiled-coil region" evidence="1">
    <location>
        <begin position="65"/>
        <end position="92"/>
    </location>
</feature>
<keyword evidence="1" id="KW-0175">Coiled coil</keyword>
<evidence type="ECO:0000313" key="4">
    <source>
        <dbReference type="Proteomes" id="UP000075920"/>
    </source>
</evidence>
<dbReference type="EnsemblMetazoa" id="AMIN000243-RA">
    <property type="protein sequence ID" value="AMIN000243-PA"/>
    <property type="gene ID" value="AMIN000243"/>
</dbReference>
<accession>A0A182VQB4</accession>
<name>A0A182VQB4_9DIPT</name>
<dbReference type="AlphaFoldDB" id="A0A182VQB4"/>
<evidence type="ECO:0000256" key="2">
    <source>
        <dbReference type="SAM" id="MobiDB-lite"/>
    </source>
</evidence>
<dbReference type="Proteomes" id="UP000075920">
    <property type="component" value="Unassembled WGS sequence"/>
</dbReference>
<protein>
    <submittedName>
        <fullName evidence="3">Uncharacterized protein</fullName>
    </submittedName>
</protein>
<feature type="region of interest" description="Disordered" evidence="2">
    <location>
        <begin position="99"/>
        <end position="126"/>
    </location>
</feature>
<reference evidence="3" key="2">
    <citation type="submission" date="2020-05" db="UniProtKB">
        <authorList>
            <consortium name="EnsemblMetazoa"/>
        </authorList>
    </citation>
    <scope>IDENTIFICATION</scope>
    <source>
        <strain evidence="3">MINIMUS1</strain>
    </source>
</reference>
<keyword evidence="4" id="KW-1185">Reference proteome</keyword>
<proteinExistence type="predicted"/>
<organism evidence="3 4">
    <name type="scientific">Anopheles minimus</name>
    <dbReference type="NCBI Taxonomy" id="112268"/>
    <lineage>
        <taxon>Eukaryota</taxon>
        <taxon>Metazoa</taxon>
        <taxon>Ecdysozoa</taxon>
        <taxon>Arthropoda</taxon>
        <taxon>Hexapoda</taxon>
        <taxon>Insecta</taxon>
        <taxon>Pterygota</taxon>
        <taxon>Neoptera</taxon>
        <taxon>Endopterygota</taxon>
        <taxon>Diptera</taxon>
        <taxon>Nematocera</taxon>
        <taxon>Culicoidea</taxon>
        <taxon>Culicidae</taxon>
        <taxon>Anophelinae</taxon>
        <taxon>Anopheles</taxon>
    </lineage>
</organism>
<sequence>MNASERVSLVEFHQQLLNYCIQGAGCTVQEKDFLSRLEKLIVQRDACLAQMIKKKESERMCSEDISDLEHQHAELVERMESIEKKCKLLALEQLSIDDEERPAKQLTRPDALQSAVANNSDQLNEK</sequence>
<feature type="compositionally biased region" description="Polar residues" evidence="2">
    <location>
        <begin position="115"/>
        <end position="126"/>
    </location>
</feature>
<reference evidence="4" key="1">
    <citation type="submission" date="2013-03" db="EMBL/GenBank/DDBJ databases">
        <title>The Genome Sequence of Anopheles minimus MINIMUS1.</title>
        <authorList>
            <consortium name="The Broad Institute Genomics Platform"/>
            <person name="Neafsey D.E."/>
            <person name="Walton C."/>
            <person name="Walker B."/>
            <person name="Young S.K."/>
            <person name="Zeng Q."/>
            <person name="Gargeya S."/>
            <person name="Fitzgerald M."/>
            <person name="Haas B."/>
            <person name="Abouelleil A."/>
            <person name="Allen A.W."/>
            <person name="Alvarado L."/>
            <person name="Arachchi H.M."/>
            <person name="Berlin A.M."/>
            <person name="Chapman S.B."/>
            <person name="Gainer-Dewar J."/>
            <person name="Goldberg J."/>
            <person name="Griggs A."/>
            <person name="Gujja S."/>
            <person name="Hansen M."/>
            <person name="Howarth C."/>
            <person name="Imamovic A."/>
            <person name="Ireland A."/>
            <person name="Larimer J."/>
            <person name="McCowan C."/>
            <person name="Murphy C."/>
            <person name="Pearson M."/>
            <person name="Poon T.W."/>
            <person name="Priest M."/>
            <person name="Roberts A."/>
            <person name="Saif S."/>
            <person name="Shea T."/>
            <person name="Sisk P."/>
            <person name="Sykes S."/>
            <person name="Wortman J."/>
            <person name="Nusbaum C."/>
            <person name="Birren B."/>
        </authorList>
    </citation>
    <scope>NUCLEOTIDE SEQUENCE [LARGE SCALE GENOMIC DNA]</scope>
    <source>
        <strain evidence="4">MINIMUS1</strain>
    </source>
</reference>
<dbReference type="VEuPathDB" id="VectorBase:AMIN000243"/>
<evidence type="ECO:0000313" key="3">
    <source>
        <dbReference type="EnsemblMetazoa" id="AMIN000243-PA"/>
    </source>
</evidence>
<evidence type="ECO:0000256" key="1">
    <source>
        <dbReference type="SAM" id="Coils"/>
    </source>
</evidence>